<evidence type="ECO:0000313" key="1">
    <source>
        <dbReference type="EMBL" id="GBP12102.1"/>
    </source>
</evidence>
<keyword evidence="2" id="KW-1185">Reference proteome</keyword>
<name>A0A4C1TCA6_EUMVA</name>
<dbReference type="Proteomes" id="UP000299102">
    <property type="component" value="Unassembled WGS sequence"/>
</dbReference>
<comment type="caution">
    <text evidence="1">The sequence shown here is derived from an EMBL/GenBank/DDBJ whole genome shotgun (WGS) entry which is preliminary data.</text>
</comment>
<organism evidence="1 2">
    <name type="scientific">Eumeta variegata</name>
    <name type="common">Bagworm moth</name>
    <name type="synonym">Eumeta japonica</name>
    <dbReference type="NCBI Taxonomy" id="151549"/>
    <lineage>
        <taxon>Eukaryota</taxon>
        <taxon>Metazoa</taxon>
        <taxon>Ecdysozoa</taxon>
        <taxon>Arthropoda</taxon>
        <taxon>Hexapoda</taxon>
        <taxon>Insecta</taxon>
        <taxon>Pterygota</taxon>
        <taxon>Neoptera</taxon>
        <taxon>Endopterygota</taxon>
        <taxon>Lepidoptera</taxon>
        <taxon>Glossata</taxon>
        <taxon>Ditrysia</taxon>
        <taxon>Tineoidea</taxon>
        <taxon>Psychidae</taxon>
        <taxon>Oiketicinae</taxon>
        <taxon>Eumeta</taxon>
    </lineage>
</organism>
<proteinExistence type="predicted"/>
<dbReference type="EMBL" id="BGZK01000049">
    <property type="protein sequence ID" value="GBP12102.1"/>
    <property type="molecule type" value="Genomic_DNA"/>
</dbReference>
<gene>
    <name evidence="1" type="ORF">EVAR_5926_1</name>
</gene>
<dbReference type="AlphaFoldDB" id="A0A4C1TCA6"/>
<accession>A0A4C1TCA6</accession>
<protein>
    <submittedName>
        <fullName evidence="1">Uncharacterized protein</fullName>
    </submittedName>
</protein>
<evidence type="ECO:0000313" key="2">
    <source>
        <dbReference type="Proteomes" id="UP000299102"/>
    </source>
</evidence>
<reference evidence="1 2" key="1">
    <citation type="journal article" date="2019" name="Commun. Biol.">
        <title>The bagworm genome reveals a unique fibroin gene that provides high tensile strength.</title>
        <authorList>
            <person name="Kono N."/>
            <person name="Nakamura H."/>
            <person name="Ohtoshi R."/>
            <person name="Tomita M."/>
            <person name="Numata K."/>
            <person name="Arakawa K."/>
        </authorList>
    </citation>
    <scope>NUCLEOTIDE SEQUENCE [LARGE SCALE GENOMIC DNA]</scope>
</reference>
<sequence length="123" mass="13756">MTALPVTGHHLVSATAETLLGKRKRTNYCTYPLFRPNIITSINIVKYKPVGTTVFRMEQVANKITKTYMAVISASLPPAFPFIKVYDDGFTPRHSLPDAFPALIKEPLPKACYYTSAARRHLS</sequence>